<dbReference type="PANTHER" id="PTHR10434:SF40">
    <property type="entry name" value="1-ACYL-SN-GLYCEROL-3-PHOSPHATE ACYLTRANSFERASE"/>
    <property type="match status" value="1"/>
</dbReference>
<feature type="transmembrane region" description="Helical" evidence="4">
    <location>
        <begin position="12"/>
        <end position="34"/>
    </location>
</feature>
<accession>A0A4V2SDB5</accession>
<evidence type="ECO:0000256" key="4">
    <source>
        <dbReference type="SAM" id="Phobius"/>
    </source>
</evidence>
<dbReference type="GO" id="GO:0006654">
    <property type="term" value="P:phosphatidic acid biosynthetic process"/>
    <property type="evidence" value="ECO:0007669"/>
    <property type="project" value="TreeGrafter"/>
</dbReference>
<keyword evidence="3 6" id="KW-0012">Acyltransferase</keyword>
<name>A0A4V2SDB5_9GAMM</name>
<feature type="domain" description="Phospholipid/glycerol acyltransferase" evidence="5">
    <location>
        <begin position="77"/>
        <end position="191"/>
    </location>
</feature>
<evidence type="ECO:0000256" key="1">
    <source>
        <dbReference type="ARBA" id="ARBA00005189"/>
    </source>
</evidence>
<sequence>MSPRKAELFLRSLLFSVGGVVSVTVWSLLSLLTWPFSLRIRYGVVRQWARFMVWWLGVTCRVRTVLSGVENIPAQPCVILAKHQSTWETLFMQHLFVPQVWVLKRELLWVPVFGWALALLKPIAIDRKDGRGAMRQVLAQGKQRLEERDWVVIFPEGTRVAPGARGQYHAGGAILAAHAKSSILPIAHNAGEVWPRRGFIKYPGTIHFVIGPPIDSAHRSGKELIALTEAWIEHAQTTLPPARDDLGMPPAP</sequence>
<evidence type="ECO:0000256" key="2">
    <source>
        <dbReference type="ARBA" id="ARBA00022679"/>
    </source>
</evidence>
<dbReference type="EMBL" id="SLWY01000004">
    <property type="protein sequence ID" value="TCO82753.1"/>
    <property type="molecule type" value="Genomic_DNA"/>
</dbReference>
<dbReference type="AlphaFoldDB" id="A0A4V2SDB5"/>
<dbReference type="OrthoDB" id="9812274at2"/>
<proteinExistence type="predicted"/>
<gene>
    <name evidence="6" type="ORF">EV699_104145</name>
</gene>
<dbReference type="Proteomes" id="UP000295765">
    <property type="component" value="Unassembled WGS sequence"/>
</dbReference>
<protein>
    <submittedName>
        <fullName evidence="6">1-acyl-sn-glycerol-3-phosphate acyltransferase</fullName>
    </submittedName>
</protein>
<keyword evidence="4" id="KW-0472">Membrane</keyword>
<dbReference type="InterPro" id="IPR002123">
    <property type="entry name" value="Plipid/glycerol_acylTrfase"/>
</dbReference>
<evidence type="ECO:0000313" key="6">
    <source>
        <dbReference type="EMBL" id="TCO82753.1"/>
    </source>
</evidence>
<dbReference type="GO" id="GO:0003841">
    <property type="term" value="F:1-acylglycerol-3-phosphate O-acyltransferase activity"/>
    <property type="evidence" value="ECO:0007669"/>
    <property type="project" value="TreeGrafter"/>
</dbReference>
<dbReference type="PANTHER" id="PTHR10434">
    <property type="entry name" value="1-ACYL-SN-GLYCEROL-3-PHOSPHATE ACYLTRANSFERASE"/>
    <property type="match status" value="1"/>
</dbReference>
<reference evidence="6 7" key="1">
    <citation type="submission" date="2019-03" db="EMBL/GenBank/DDBJ databases">
        <title>Genomic Encyclopedia of Type Strains, Phase IV (KMG-IV): sequencing the most valuable type-strain genomes for metagenomic binning, comparative biology and taxonomic classification.</title>
        <authorList>
            <person name="Goeker M."/>
        </authorList>
    </citation>
    <scope>NUCLEOTIDE SEQUENCE [LARGE SCALE GENOMIC DNA]</scope>
    <source>
        <strain evidence="6 7">DSM 25287</strain>
    </source>
</reference>
<evidence type="ECO:0000256" key="3">
    <source>
        <dbReference type="ARBA" id="ARBA00023315"/>
    </source>
</evidence>
<comment type="pathway">
    <text evidence="1">Lipid metabolism.</text>
</comment>
<organism evidence="6 7">
    <name type="scientific">Plasticicumulans lactativorans</name>
    <dbReference type="NCBI Taxonomy" id="1133106"/>
    <lineage>
        <taxon>Bacteria</taxon>
        <taxon>Pseudomonadati</taxon>
        <taxon>Pseudomonadota</taxon>
        <taxon>Gammaproteobacteria</taxon>
        <taxon>Candidatus Competibacteraceae</taxon>
        <taxon>Plasticicumulans</taxon>
    </lineage>
</organism>
<dbReference type="SMART" id="SM00563">
    <property type="entry name" value="PlsC"/>
    <property type="match status" value="1"/>
</dbReference>
<comment type="caution">
    <text evidence="6">The sequence shown here is derived from an EMBL/GenBank/DDBJ whole genome shotgun (WGS) entry which is preliminary data.</text>
</comment>
<keyword evidence="2 6" id="KW-0808">Transferase</keyword>
<evidence type="ECO:0000313" key="7">
    <source>
        <dbReference type="Proteomes" id="UP000295765"/>
    </source>
</evidence>
<keyword evidence="7" id="KW-1185">Reference proteome</keyword>
<dbReference type="SUPFAM" id="SSF69593">
    <property type="entry name" value="Glycerol-3-phosphate (1)-acyltransferase"/>
    <property type="match status" value="1"/>
</dbReference>
<keyword evidence="4" id="KW-1133">Transmembrane helix</keyword>
<dbReference type="CDD" id="cd07989">
    <property type="entry name" value="LPLAT_AGPAT-like"/>
    <property type="match status" value="1"/>
</dbReference>
<dbReference type="Pfam" id="PF01553">
    <property type="entry name" value="Acyltransferase"/>
    <property type="match status" value="1"/>
</dbReference>
<dbReference type="RefSeq" id="WP_132539297.1">
    <property type="nucleotide sequence ID" value="NZ_SLWY01000004.1"/>
</dbReference>
<keyword evidence="4" id="KW-0812">Transmembrane</keyword>
<evidence type="ECO:0000259" key="5">
    <source>
        <dbReference type="SMART" id="SM00563"/>
    </source>
</evidence>